<dbReference type="EMBL" id="CP016808">
    <property type="protein sequence ID" value="ANY67633.1"/>
    <property type="molecule type" value="Genomic_DNA"/>
</dbReference>
<keyword evidence="9 12" id="KW-0460">Magnesium</keyword>
<comment type="function">
    <text evidence="12">Catalyzes the phosphorylation of ribose at O-5 in a reaction requiring ATP and magnesium. The resulting D-ribose-5-phosphate can then be used either for sythesis of nucleotides, histidine, and tryptophan, or as a component of the pentose phosphate pathway.</text>
</comment>
<evidence type="ECO:0000256" key="9">
    <source>
        <dbReference type="ARBA" id="ARBA00022842"/>
    </source>
</evidence>
<keyword evidence="6 12" id="KW-0547">Nucleotide-binding</keyword>
<dbReference type="GO" id="GO:0005524">
    <property type="term" value="F:ATP binding"/>
    <property type="evidence" value="ECO:0007669"/>
    <property type="project" value="UniProtKB-UniRule"/>
</dbReference>
<evidence type="ECO:0000256" key="1">
    <source>
        <dbReference type="ARBA" id="ARBA00005380"/>
    </source>
</evidence>
<evidence type="ECO:0000256" key="6">
    <source>
        <dbReference type="ARBA" id="ARBA00022741"/>
    </source>
</evidence>
<comment type="subunit">
    <text evidence="12">Homodimer.</text>
</comment>
<evidence type="ECO:0000256" key="12">
    <source>
        <dbReference type="HAMAP-Rule" id="MF_01987"/>
    </source>
</evidence>
<dbReference type="UniPathway" id="UPA00916">
    <property type="reaction ID" value="UER00889"/>
</dbReference>
<evidence type="ECO:0000256" key="4">
    <source>
        <dbReference type="ARBA" id="ARBA00022679"/>
    </source>
</evidence>
<evidence type="ECO:0000256" key="8">
    <source>
        <dbReference type="ARBA" id="ARBA00022840"/>
    </source>
</evidence>
<feature type="binding site" evidence="12">
    <location>
        <position position="248"/>
    </location>
    <ligand>
        <name>substrate</name>
    </ligand>
</feature>
<comment type="cofactor">
    <cofactor evidence="12">
        <name>Mg(2+)</name>
        <dbReference type="ChEBI" id="CHEBI:18420"/>
    </cofactor>
    <text evidence="12">Requires a divalent cation, most likely magnesium in vivo, as an electrophilic catalyst to aid phosphoryl group transfer. It is the chelate of the metal and the nucleotide that is the actual substrate.</text>
</comment>
<comment type="similarity">
    <text evidence="12">Belongs to the carbohydrate kinase PfkB family. Ribokinase subfamily.</text>
</comment>
<reference evidence="14" key="1">
    <citation type="submission" date="2016-08" db="EMBL/GenBank/DDBJ databases">
        <title>Complete Genome Seqeunce of Paenibacillus sp. BIHB 4019 from tea rhizoplane.</title>
        <authorList>
            <person name="Thakur R."/>
            <person name="Swarnkar M.K."/>
            <person name="Gulati A."/>
        </authorList>
    </citation>
    <scope>NUCLEOTIDE SEQUENCE [LARGE SCALE GENOMIC DNA]</scope>
    <source>
        <strain evidence="14">BIHB4019</strain>
    </source>
</reference>
<dbReference type="InterPro" id="IPR002173">
    <property type="entry name" value="Carboh/pur_kinase_PfkB_CS"/>
</dbReference>
<feature type="binding site" evidence="12">
    <location>
        <position position="244"/>
    </location>
    <ligand>
        <name>K(+)</name>
        <dbReference type="ChEBI" id="CHEBI:29103"/>
    </ligand>
</feature>
<comment type="activity regulation">
    <text evidence="12">Activated by a monovalent cation that binds near, but not in, the active site. The most likely occupant of the site in vivo is potassium. Ion binding induces a conformational change that may alter substrate affinity.</text>
</comment>
<feature type="binding site" evidence="12">
    <location>
        <position position="242"/>
    </location>
    <ligand>
        <name>K(+)</name>
        <dbReference type="ChEBI" id="CHEBI:29103"/>
    </ligand>
</feature>
<dbReference type="RefSeq" id="WP_099518819.1">
    <property type="nucleotide sequence ID" value="NZ_CP016808.1"/>
</dbReference>
<keyword evidence="4 12" id="KW-0808">Transferase</keyword>
<evidence type="ECO:0000259" key="13">
    <source>
        <dbReference type="Pfam" id="PF00294"/>
    </source>
</evidence>
<comment type="subcellular location">
    <subcellularLocation>
        <location evidence="12">Cytoplasm</location>
    </subcellularLocation>
</comment>
<feature type="binding site" evidence="12">
    <location>
        <begin position="247"/>
        <end position="248"/>
    </location>
    <ligand>
        <name>ATP</name>
        <dbReference type="ChEBI" id="CHEBI:30616"/>
    </ligand>
</feature>
<dbReference type="InterPro" id="IPR011877">
    <property type="entry name" value="Ribokinase"/>
</dbReference>
<dbReference type="GO" id="GO:0005829">
    <property type="term" value="C:cytosol"/>
    <property type="evidence" value="ECO:0007669"/>
    <property type="project" value="TreeGrafter"/>
</dbReference>
<organism evidence="14">
    <name type="scientific">Paenibacillus sp. BIHB 4019</name>
    <dbReference type="NCBI Taxonomy" id="1870819"/>
    <lineage>
        <taxon>Bacteria</taxon>
        <taxon>Bacillati</taxon>
        <taxon>Bacillota</taxon>
        <taxon>Bacilli</taxon>
        <taxon>Bacillales</taxon>
        <taxon>Paenibacillaceae</taxon>
        <taxon>Paenibacillus</taxon>
    </lineage>
</organism>
<keyword evidence="12" id="KW-0963">Cytoplasm</keyword>
<dbReference type="EC" id="2.7.1.15" evidence="2 12"/>
<accession>A0A1B2DIV8</accession>
<evidence type="ECO:0000256" key="10">
    <source>
        <dbReference type="ARBA" id="ARBA00022958"/>
    </source>
</evidence>
<dbReference type="PANTHER" id="PTHR10584:SF166">
    <property type="entry name" value="RIBOKINASE"/>
    <property type="match status" value="1"/>
</dbReference>
<evidence type="ECO:0000256" key="3">
    <source>
        <dbReference type="ARBA" id="ARBA00016943"/>
    </source>
</evidence>
<feature type="binding site" evidence="12">
    <location>
        <position position="278"/>
    </location>
    <ligand>
        <name>K(+)</name>
        <dbReference type="ChEBI" id="CHEBI:29103"/>
    </ligand>
</feature>
<proteinExistence type="inferred from homology"/>
<comment type="caution">
    <text evidence="12">Lacks conserved residue(s) required for the propagation of feature annotation.</text>
</comment>
<gene>
    <name evidence="12" type="primary">rbsK</name>
    <name evidence="14" type="ORF">BBD42_14965</name>
</gene>
<dbReference type="PANTHER" id="PTHR10584">
    <property type="entry name" value="SUGAR KINASE"/>
    <property type="match status" value="1"/>
</dbReference>
<dbReference type="NCBIfam" id="TIGR02152">
    <property type="entry name" value="D_ribokin_bact"/>
    <property type="match status" value="1"/>
</dbReference>
<evidence type="ECO:0000313" key="14">
    <source>
        <dbReference type="EMBL" id="ANY67633.1"/>
    </source>
</evidence>
<dbReference type="HAMAP" id="MF_01987">
    <property type="entry name" value="Ribokinase"/>
    <property type="match status" value="1"/>
</dbReference>
<dbReference type="CDD" id="cd01174">
    <property type="entry name" value="ribokinase"/>
    <property type="match status" value="1"/>
</dbReference>
<sequence length="303" mass="31661">MSQAKITVIGSLNIDMVTETDVMPNQGETLIGNAFSSFTGGKGANQAVACARLGAAVTMLGCVGEDTMAQQLRDALGAEGIDMQYVKTVPHQATGIAAITVTEGDNRIIVIPGANHCLLPEDVLALKDVIAASDMVMLQHEIPLETVEASIRLAYSLGVPVILNPAPAVRLPEELLAQLHLITPNEFELAIVTGLERQTTPESLLEQYPHPIVMTAGSNGAYYKAAEGTQGHVTGHKVEVVDTTGAGDTFNGALAVKLSEGAALEEAVQFAVAASALSVTKLGAQSGMPLRKDVEAFIQQASH</sequence>
<keyword evidence="8 12" id="KW-0067">ATP-binding</keyword>
<dbReference type="InterPro" id="IPR002139">
    <property type="entry name" value="Ribo/fructo_kinase"/>
</dbReference>
<dbReference type="SUPFAM" id="SSF53613">
    <property type="entry name" value="Ribokinase-like"/>
    <property type="match status" value="1"/>
</dbReference>
<feature type="domain" description="Carbohydrate kinase PfkB" evidence="13">
    <location>
        <begin position="4"/>
        <end position="289"/>
    </location>
</feature>
<comment type="pathway">
    <text evidence="12">Carbohydrate metabolism; D-ribose degradation; D-ribose 5-phosphate from beta-D-ribopyranose: step 2/2.</text>
</comment>
<evidence type="ECO:0000256" key="7">
    <source>
        <dbReference type="ARBA" id="ARBA00022777"/>
    </source>
</evidence>
<keyword evidence="11 12" id="KW-0119">Carbohydrate metabolism</keyword>
<dbReference type="GO" id="GO:0046872">
    <property type="term" value="F:metal ion binding"/>
    <property type="evidence" value="ECO:0007669"/>
    <property type="project" value="UniProtKB-KW"/>
</dbReference>
<dbReference type="PROSITE" id="PS00584">
    <property type="entry name" value="PFKB_KINASES_2"/>
    <property type="match status" value="1"/>
</dbReference>
<evidence type="ECO:0000256" key="2">
    <source>
        <dbReference type="ARBA" id="ARBA00012035"/>
    </source>
</evidence>
<feature type="binding site" evidence="12">
    <location>
        <position position="185"/>
    </location>
    <ligand>
        <name>ATP</name>
        <dbReference type="ChEBI" id="CHEBI:30616"/>
    </ligand>
</feature>
<dbReference type="AlphaFoldDB" id="A0A1B2DIV8"/>
<comment type="catalytic activity">
    <reaction evidence="12">
        <text>D-ribose + ATP = D-ribose 5-phosphate + ADP + H(+)</text>
        <dbReference type="Rhea" id="RHEA:13697"/>
        <dbReference type="ChEBI" id="CHEBI:15378"/>
        <dbReference type="ChEBI" id="CHEBI:30616"/>
        <dbReference type="ChEBI" id="CHEBI:47013"/>
        <dbReference type="ChEBI" id="CHEBI:78346"/>
        <dbReference type="ChEBI" id="CHEBI:456216"/>
        <dbReference type="EC" id="2.7.1.15"/>
    </reaction>
</comment>
<evidence type="ECO:0000256" key="5">
    <source>
        <dbReference type="ARBA" id="ARBA00022723"/>
    </source>
</evidence>
<comment type="similarity">
    <text evidence="1">Belongs to the carbohydrate kinase pfkB family.</text>
</comment>
<keyword evidence="5 12" id="KW-0479">Metal-binding</keyword>
<feature type="binding site" evidence="12">
    <location>
        <begin position="13"/>
        <end position="15"/>
    </location>
    <ligand>
        <name>substrate</name>
    </ligand>
</feature>
<feature type="binding site" evidence="12">
    <location>
        <position position="141"/>
    </location>
    <ligand>
        <name>substrate</name>
    </ligand>
</feature>
<dbReference type="GO" id="GO:0004747">
    <property type="term" value="F:ribokinase activity"/>
    <property type="evidence" value="ECO:0007669"/>
    <property type="project" value="UniProtKB-UniRule"/>
</dbReference>
<evidence type="ECO:0000256" key="11">
    <source>
        <dbReference type="ARBA" id="ARBA00023277"/>
    </source>
</evidence>
<dbReference type="Gene3D" id="3.40.1190.20">
    <property type="match status" value="1"/>
</dbReference>
<name>A0A1B2DIV8_9BACL</name>
<protein>
    <recommendedName>
        <fullName evidence="3 12">Ribokinase</fullName>
        <shortName evidence="12">RK</shortName>
        <ecNumber evidence="2 12">2.7.1.15</ecNumber>
    </recommendedName>
</protein>
<dbReference type="GO" id="GO:0019303">
    <property type="term" value="P:D-ribose catabolic process"/>
    <property type="evidence" value="ECO:0007669"/>
    <property type="project" value="UniProtKB-UniRule"/>
</dbReference>
<feature type="binding site" evidence="12">
    <location>
        <begin position="215"/>
        <end position="220"/>
    </location>
    <ligand>
        <name>ATP</name>
        <dbReference type="ChEBI" id="CHEBI:30616"/>
    </ligand>
</feature>
<feature type="active site" description="Proton acceptor" evidence="12">
    <location>
        <position position="248"/>
    </location>
</feature>
<keyword evidence="7 12" id="KW-0418">Kinase</keyword>
<dbReference type="PROSITE" id="PS00583">
    <property type="entry name" value="PFKB_KINASES_1"/>
    <property type="match status" value="1"/>
</dbReference>
<feature type="binding site" evidence="12">
    <location>
        <position position="281"/>
    </location>
    <ligand>
        <name>K(+)</name>
        <dbReference type="ChEBI" id="CHEBI:29103"/>
    </ligand>
</feature>
<feature type="binding site" evidence="12">
    <location>
        <begin position="41"/>
        <end position="45"/>
    </location>
    <ligand>
        <name>substrate</name>
    </ligand>
</feature>
<dbReference type="InterPro" id="IPR029056">
    <property type="entry name" value="Ribokinase-like"/>
</dbReference>
<dbReference type="Pfam" id="PF00294">
    <property type="entry name" value="PfkB"/>
    <property type="match status" value="1"/>
</dbReference>
<feature type="binding site" evidence="12">
    <location>
        <position position="283"/>
    </location>
    <ligand>
        <name>K(+)</name>
        <dbReference type="ChEBI" id="CHEBI:29103"/>
    </ligand>
</feature>
<dbReference type="PRINTS" id="PR00990">
    <property type="entry name" value="RIBOKINASE"/>
</dbReference>
<keyword evidence="10 12" id="KW-0630">Potassium</keyword>
<dbReference type="InterPro" id="IPR011611">
    <property type="entry name" value="PfkB_dom"/>
</dbReference>